<dbReference type="OrthoDB" id="4330117at2759"/>
<feature type="compositionally biased region" description="Polar residues" evidence="6">
    <location>
        <begin position="73"/>
        <end position="96"/>
    </location>
</feature>
<evidence type="ECO:0000256" key="6">
    <source>
        <dbReference type="SAM" id="MobiDB-lite"/>
    </source>
</evidence>
<keyword evidence="5" id="KW-0539">Nucleus</keyword>
<proteinExistence type="predicted"/>
<comment type="subcellular location">
    <subcellularLocation>
        <location evidence="1">Nucleus</location>
    </subcellularLocation>
</comment>
<name>A0A1L9T4T4_9EURO</name>
<dbReference type="PANTHER" id="PTHR47540">
    <property type="entry name" value="THIAMINE REPRESSIBLE GENES REGULATORY PROTEIN THI5"/>
    <property type="match status" value="1"/>
</dbReference>
<evidence type="ECO:0000313" key="9">
    <source>
        <dbReference type="Proteomes" id="UP000184356"/>
    </source>
</evidence>
<dbReference type="PANTHER" id="PTHR47540:SF4">
    <property type="entry name" value="TRANSCRIPTION FACTOR RGLT"/>
    <property type="match status" value="1"/>
</dbReference>
<dbReference type="InterPro" id="IPR001138">
    <property type="entry name" value="Zn2Cys6_DnaBD"/>
</dbReference>
<gene>
    <name evidence="8" type="ORF">ASPSYDRAFT_50350</name>
</gene>
<dbReference type="PROSITE" id="PS00463">
    <property type="entry name" value="ZN2_CY6_FUNGAL_1"/>
    <property type="match status" value="1"/>
</dbReference>
<dbReference type="EMBL" id="KV878595">
    <property type="protein sequence ID" value="OJJ54303.1"/>
    <property type="molecule type" value="Genomic_DNA"/>
</dbReference>
<dbReference type="GO" id="GO:0045944">
    <property type="term" value="P:positive regulation of transcription by RNA polymerase II"/>
    <property type="evidence" value="ECO:0007669"/>
    <property type="project" value="TreeGrafter"/>
</dbReference>
<feature type="domain" description="Zn(2)-C6 fungal-type" evidence="7">
    <location>
        <begin position="20"/>
        <end position="49"/>
    </location>
</feature>
<dbReference type="Proteomes" id="UP000184356">
    <property type="component" value="Unassembled WGS sequence"/>
</dbReference>
<protein>
    <recommendedName>
        <fullName evidence="7">Zn(2)-C6 fungal-type domain-containing protein</fullName>
    </recommendedName>
</protein>
<dbReference type="InterPro" id="IPR051711">
    <property type="entry name" value="Stress_Response_Reg"/>
</dbReference>
<dbReference type="GeneID" id="63764123"/>
<dbReference type="Gene3D" id="4.10.240.10">
    <property type="entry name" value="Zn(2)-C6 fungal-type DNA-binding domain"/>
    <property type="match status" value="1"/>
</dbReference>
<dbReference type="PROSITE" id="PS50048">
    <property type="entry name" value="ZN2_CY6_FUNGAL_2"/>
    <property type="match status" value="1"/>
</dbReference>
<keyword evidence="3" id="KW-0238">DNA-binding</keyword>
<dbReference type="RefSeq" id="XP_040698109.1">
    <property type="nucleotide sequence ID" value="XM_040848050.1"/>
</dbReference>
<evidence type="ECO:0000256" key="5">
    <source>
        <dbReference type="ARBA" id="ARBA00023242"/>
    </source>
</evidence>
<dbReference type="Pfam" id="PF00172">
    <property type="entry name" value="Zn_clus"/>
    <property type="match status" value="1"/>
</dbReference>
<keyword evidence="9" id="KW-1185">Reference proteome</keyword>
<dbReference type="GO" id="GO:0000981">
    <property type="term" value="F:DNA-binding transcription factor activity, RNA polymerase II-specific"/>
    <property type="evidence" value="ECO:0007669"/>
    <property type="project" value="InterPro"/>
</dbReference>
<evidence type="ECO:0000259" key="7">
    <source>
        <dbReference type="PROSITE" id="PS50048"/>
    </source>
</evidence>
<dbReference type="GO" id="GO:0043565">
    <property type="term" value="F:sequence-specific DNA binding"/>
    <property type="evidence" value="ECO:0007669"/>
    <property type="project" value="TreeGrafter"/>
</dbReference>
<dbReference type="VEuPathDB" id="FungiDB:ASPSYDRAFT_50350"/>
<accession>A0A1L9T4T4</accession>
<feature type="region of interest" description="Disordered" evidence="6">
    <location>
        <begin position="69"/>
        <end position="101"/>
    </location>
</feature>
<dbReference type="AlphaFoldDB" id="A0A1L9T4T4"/>
<evidence type="ECO:0000256" key="4">
    <source>
        <dbReference type="ARBA" id="ARBA00023163"/>
    </source>
</evidence>
<dbReference type="SMART" id="SM00066">
    <property type="entry name" value="GAL4"/>
    <property type="match status" value="1"/>
</dbReference>
<organism evidence="8 9">
    <name type="scientific">Aspergillus sydowii CBS 593.65</name>
    <dbReference type="NCBI Taxonomy" id="1036612"/>
    <lineage>
        <taxon>Eukaryota</taxon>
        <taxon>Fungi</taxon>
        <taxon>Dikarya</taxon>
        <taxon>Ascomycota</taxon>
        <taxon>Pezizomycotina</taxon>
        <taxon>Eurotiomycetes</taxon>
        <taxon>Eurotiomycetidae</taxon>
        <taxon>Eurotiales</taxon>
        <taxon>Aspergillaceae</taxon>
        <taxon>Aspergillus</taxon>
        <taxon>Aspergillus subgen. Nidulantes</taxon>
    </lineage>
</organism>
<sequence length="378" mass="40815">MDDPSNGSPGNQGSRRLRLACDACHSAKIRCSGGCPCKKCENLSLDCRYSYTAKLGKPKGARNKKTLARLNGLASTPVNGNSSPKSDCDAQQQRPSTPGGLPLFENITPMSIDAQQLAQPLVNAQGDYFTSWPEFDVSADTLPPPESLFNSKLGSPAMDDDVVAALGFPSASIDFKAMDSSIRNKPPPPGTATTCECLRQLTEHLCLLNSTERKHCILSIDIILCQAHTIAPCCEAALACSLCRLDPTVLQLVMTMMQILINWTRMDYSKGNRASCQTPLVRFGNWAVSAEESHSVKLLLTTRVLDASGAILDILRLRLDELTLVGKKQPRYKFLDSENMQDMLERVSRSLADLGKLVKGCGETDIGAGQGSSSGDSD</sequence>
<evidence type="ECO:0000256" key="1">
    <source>
        <dbReference type="ARBA" id="ARBA00004123"/>
    </source>
</evidence>
<evidence type="ECO:0000256" key="2">
    <source>
        <dbReference type="ARBA" id="ARBA00023015"/>
    </source>
</evidence>
<dbReference type="GO" id="GO:0008270">
    <property type="term" value="F:zinc ion binding"/>
    <property type="evidence" value="ECO:0007669"/>
    <property type="project" value="InterPro"/>
</dbReference>
<keyword evidence="2" id="KW-0805">Transcription regulation</keyword>
<keyword evidence="4" id="KW-0804">Transcription</keyword>
<dbReference type="GO" id="GO:0005634">
    <property type="term" value="C:nucleus"/>
    <property type="evidence" value="ECO:0007669"/>
    <property type="project" value="UniProtKB-SubCell"/>
</dbReference>
<dbReference type="SUPFAM" id="SSF57701">
    <property type="entry name" value="Zn2/Cys6 DNA-binding domain"/>
    <property type="match status" value="1"/>
</dbReference>
<evidence type="ECO:0000256" key="3">
    <source>
        <dbReference type="ARBA" id="ARBA00023125"/>
    </source>
</evidence>
<dbReference type="InterPro" id="IPR036864">
    <property type="entry name" value="Zn2-C6_fun-type_DNA-bd_sf"/>
</dbReference>
<reference evidence="9" key="1">
    <citation type="journal article" date="2017" name="Genome Biol.">
        <title>Comparative genomics reveals high biological diversity and specific adaptations in the industrially and medically important fungal genus Aspergillus.</title>
        <authorList>
            <person name="de Vries R.P."/>
            <person name="Riley R."/>
            <person name="Wiebenga A."/>
            <person name="Aguilar-Osorio G."/>
            <person name="Amillis S."/>
            <person name="Uchima C.A."/>
            <person name="Anderluh G."/>
            <person name="Asadollahi M."/>
            <person name="Askin M."/>
            <person name="Barry K."/>
            <person name="Battaglia E."/>
            <person name="Bayram O."/>
            <person name="Benocci T."/>
            <person name="Braus-Stromeyer S.A."/>
            <person name="Caldana C."/>
            <person name="Canovas D."/>
            <person name="Cerqueira G.C."/>
            <person name="Chen F."/>
            <person name="Chen W."/>
            <person name="Choi C."/>
            <person name="Clum A."/>
            <person name="Dos Santos R.A."/>
            <person name="Damasio A.R."/>
            <person name="Diallinas G."/>
            <person name="Emri T."/>
            <person name="Fekete E."/>
            <person name="Flipphi M."/>
            <person name="Freyberg S."/>
            <person name="Gallo A."/>
            <person name="Gournas C."/>
            <person name="Habgood R."/>
            <person name="Hainaut M."/>
            <person name="Harispe M.L."/>
            <person name="Henrissat B."/>
            <person name="Hilden K.S."/>
            <person name="Hope R."/>
            <person name="Hossain A."/>
            <person name="Karabika E."/>
            <person name="Karaffa L."/>
            <person name="Karanyi Z."/>
            <person name="Krasevec N."/>
            <person name="Kuo A."/>
            <person name="Kusch H."/>
            <person name="LaButti K."/>
            <person name="Lagendijk E.L."/>
            <person name="Lapidus A."/>
            <person name="Levasseur A."/>
            <person name="Lindquist E."/>
            <person name="Lipzen A."/>
            <person name="Logrieco A.F."/>
            <person name="MacCabe A."/>
            <person name="Maekelae M.R."/>
            <person name="Malavazi I."/>
            <person name="Melin P."/>
            <person name="Meyer V."/>
            <person name="Mielnichuk N."/>
            <person name="Miskei M."/>
            <person name="Molnar A.P."/>
            <person name="Mule G."/>
            <person name="Ngan C.Y."/>
            <person name="Orejas M."/>
            <person name="Orosz E."/>
            <person name="Ouedraogo J.P."/>
            <person name="Overkamp K.M."/>
            <person name="Park H.-S."/>
            <person name="Perrone G."/>
            <person name="Piumi F."/>
            <person name="Punt P.J."/>
            <person name="Ram A.F."/>
            <person name="Ramon A."/>
            <person name="Rauscher S."/>
            <person name="Record E."/>
            <person name="Riano-Pachon D.M."/>
            <person name="Robert V."/>
            <person name="Roehrig J."/>
            <person name="Ruller R."/>
            <person name="Salamov A."/>
            <person name="Salih N.S."/>
            <person name="Samson R.A."/>
            <person name="Sandor E."/>
            <person name="Sanguinetti M."/>
            <person name="Schuetze T."/>
            <person name="Sepcic K."/>
            <person name="Shelest E."/>
            <person name="Sherlock G."/>
            <person name="Sophianopoulou V."/>
            <person name="Squina F.M."/>
            <person name="Sun H."/>
            <person name="Susca A."/>
            <person name="Todd R.B."/>
            <person name="Tsang A."/>
            <person name="Unkles S.E."/>
            <person name="van de Wiele N."/>
            <person name="van Rossen-Uffink D."/>
            <person name="Oliveira J.V."/>
            <person name="Vesth T.C."/>
            <person name="Visser J."/>
            <person name="Yu J.-H."/>
            <person name="Zhou M."/>
            <person name="Andersen M.R."/>
            <person name="Archer D.B."/>
            <person name="Baker S.E."/>
            <person name="Benoit I."/>
            <person name="Brakhage A.A."/>
            <person name="Braus G.H."/>
            <person name="Fischer R."/>
            <person name="Frisvad J.C."/>
            <person name="Goldman G.H."/>
            <person name="Houbraken J."/>
            <person name="Oakley B."/>
            <person name="Pocsi I."/>
            <person name="Scazzocchio C."/>
            <person name="Seiboth B."/>
            <person name="vanKuyk P.A."/>
            <person name="Wortman J."/>
            <person name="Dyer P.S."/>
            <person name="Grigoriev I.V."/>
        </authorList>
    </citation>
    <scope>NUCLEOTIDE SEQUENCE [LARGE SCALE GENOMIC DNA]</scope>
    <source>
        <strain evidence="9">CBS 593.65</strain>
    </source>
</reference>
<evidence type="ECO:0000313" key="8">
    <source>
        <dbReference type="EMBL" id="OJJ54303.1"/>
    </source>
</evidence>
<dbReference type="CDD" id="cd00067">
    <property type="entry name" value="GAL4"/>
    <property type="match status" value="1"/>
</dbReference>